<evidence type="ECO:0000256" key="1">
    <source>
        <dbReference type="SAM" id="MobiDB-lite"/>
    </source>
</evidence>
<keyword evidence="4" id="KW-1185">Reference proteome</keyword>
<feature type="region of interest" description="Disordered" evidence="1">
    <location>
        <begin position="27"/>
        <end position="114"/>
    </location>
</feature>
<organism evidence="3 4">
    <name type="scientific">Bordetella genomosp. 1</name>
    <dbReference type="NCBI Taxonomy" id="1395607"/>
    <lineage>
        <taxon>Bacteria</taxon>
        <taxon>Pseudomonadati</taxon>
        <taxon>Pseudomonadota</taxon>
        <taxon>Betaproteobacteria</taxon>
        <taxon>Burkholderiales</taxon>
        <taxon>Alcaligenaceae</taxon>
        <taxon>Bordetella</taxon>
    </lineage>
</organism>
<dbReference type="RefSeq" id="WP_094830610.1">
    <property type="nucleotide sequence ID" value="NZ_NEVR01000001.1"/>
</dbReference>
<reference evidence="3 4" key="1">
    <citation type="submission" date="2017-05" db="EMBL/GenBank/DDBJ databases">
        <title>Complete and WGS of Bordetella genogroups.</title>
        <authorList>
            <person name="Spilker T."/>
            <person name="Lipuma J."/>
        </authorList>
    </citation>
    <scope>NUCLEOTIDE SEQUENCE [LARGE SCALE GENOMIC DNA]</scope>
    <source>
        <strain evidence="3 4">AU9795</strain>
    </source>
</reference>
<evidence type="ECO:0000313" key="3">
    <source>
        <dbReference type="EMBL" id="OZI68257.1"/>
    </source>
</evidence>
<accession>A0ABX4F3C5</accession>
<gene>
    <name evidence="3" type="ORF">CAL27_01935</name>
</gene>
<evidence type="ECO:0000256" key="2">
    <source>
        <dbReference type="SAM" id="SignalP"/>
    </source>
</evidence>
<feature type="signal peptide" evidence="2">
    <location>
        <begin position="1"/>
        <end position="26"/>
    </location>
</feature>
<feature type="compositionally biased region" description="Polar residues" evidence="1">
    <location>
        <begin position="91"/>
        <end position="108"/>
    </location>
</feature>
<feature type="compositionally biased region" description="Pro residues" evidence="1">
    <location>
        <begin position="39"/>
        <end position="52"/>
    </location>
</feature>
<name>A0ABX4F3C5_9BORD</name>
<proteinExistence type="predicted"/>
<dbReference type="Proteomes" id="UP000216354">
    <property type="component" value="Unassembled WGS sequence"/>
</dbReference>
<feature type="chain" id="PRO_5046247267" evidence="2">
    <location>
        <begin position="27"/>
        <end position="114"/>
    </location>
</feature>
<keyword evidence="2" id="KW-0732">Signal</keyword>
<sequence>MNHKNMPARHVAAALLLAAAPLMAQAQNADEVQNAPQTGPTPTPQYQPPPPLDNGQRTLPGATHPHTMPPNAAQPRPQDRARQSDRPAAGSSANTTTQPRSTLPQSNPRDAVGR</sequence>
<protein>
    <submittedName>
        <fullName evidence="3">Uncharacterized protein</fullName>
    </submittedName>
</protein>
<dbReference type="EMBL" id="NEVR01000001">
    <property type="protein sequence ID" value="OZI68257.1"/>
    <property type="molecule type" value="Genomic_DNA"/>
</dbReference>
<evidence type="ECO:0000313" key="4">
    <source>
        <dbReference type="Proteomes" id="UP000216354"/>
    </source>
</evidence>
<comment type="caution">
    <text evidence="3">The sequence shown here is derived from an EMBL/GenBank/DDBJ whole genome shotgun (WGS) entry which is preliminary data.</text>
</comment>